<keyword evidence="1" id="KW-0732">Signal</keyword>
<reference evidence="3 4" key="1">
    <citation type="submission" date="2022-06" db="EMBL/GenBank/DDBJ databases">
        <title>Genomic Encyclopedia of Archaeal and Bacterial Type Strains, Phase II (KMG-II): from individual species to whole genera.</title>
        <authorList>
            <person name="Goeker M."/>
        </authorList>
    </citation>
    <scope>NUCLEOTIDE SEQUENCE [LARGE SCALE GENOMIC DNA]</scope>
    <source>
        <strain evidence="3 4">DSM 40477</strain>
    </source>
</reference>
<sequence>MSIRRSVVGVALALLPCAVALCIAPAATAAPSPPGGRNEERTLAGGLVVPWGVAFLPDGSALVTERASGRVLRVTDSGASEAQRIQDAVPYGTDGGLLGIAVSPDYASDGWIFVYYTTNTDNRIARFRLGEQPEPLVTGISRHLYRNGGQLAFGPDGMLYAGVGDAYGYQVAQDRNALNGKILRMTKDGKPAPGNPFPDSLVYSLGHRNVQGLTWDRDGTLYAGDIGESNWDEINRIQPGGNYGWPVCEGYCENGEGHVDPVIVMRPEEGVPSGIAYRDGYLYIATLRGESLLRAPISPEDERASAYHVSTARNGRLRAAVAAPDGTLWVTTSNRDNRSSTLADDDDRVISMDVFDD</sequence>
<evidence type="ECO:0000313" key="4">
    <source>
        <dbReference type="Proteomes" id="UP001205311"/>
    </source>
</evidence>
<dbReference type="InterPro" id="IPR011042">
    <property type="entry name" value="6-blade_b-propeller_TolB-like"/>
</dbReference>
<feature type="chain" id="PRO_5045405737" evidence="1">
    <location>
        <begin position="30"/>
        <end position="357"/>
    </location>
</feature>
<feature type="signal peptide" evidence="1">
    <location>
        <begin position="1"/>
        <end position="29"/>
    </location>
</feature>
<proteinExistence type="predicted"/>
<name>A0ABT1HU69_STRSD</name>
<gene>
    <name evidence="3" type="ORF">LX15_002664</name>
</gene>
<dbReference type="RefSeq" id="WP_253669877.1">
    <property type="nucleotide sequence ID" value="NZ_JAMTCP010000012.1"/>
</dbReference>
<comment type="caution">
    <text evidence="3">The sequence shown here is derived from an EMBL/GenBank/DDBJ whole genome shotgun (WGS) entry which is preliminary data.</text>
</comment>
<dbReference type="PANTHER" id="PTHR19328">
    <property type="entry name" value="HEDGEHOG-INTERACTING PROTEIN"/>
    <property type="match status" value="1"/>
</dbReference>
<dbReference type="Proteomes" id="UP001205311">
    <property type="component" value="Unassembled WGS sequence"/>
</dbReference>
<protein>
    <submittedName>
        <fullName evidence="3">Glucose/arabinose dehydrogenase, beta-propeller fold</fullName>
    </submittedName>
</protein>
<keyword evidence="4" id="KW-1185">Reference proteome</keyword>
<dbReference type="InterPro" id="IPR011041">
    <property type="entry name" value="Quinoprot_gluc/sorb_DH_b-prop"/>
</dbReference>
<evidence type="ECO:0000313" key="3">
    <source>
        <dbReference type="EMBL" id="MCP2258965.1"/>
    </source>
</evidence>
<dbReference type="SUPFAM" id="SSF50952">
    <property type="entry name" value="Soluble quinoprotein glucose dehydrogenase"/>
    <property type="match status" value="1"/>
</dbReference>
<dbReference type="InterPro" id="IPR012938">
    <property type="entry name" value="Glc/Sorbosone_DH"/>
</dbReference>
<evidence type="ECO:0000259" key="2">
    <source>
        <dbReference type="Pfam" id="PF07995"/>
    </source>
</evidence>
<dbReference type="Pfam" id="PF07995">
    <property type="entry name" value="GSDH"/>
    <property type="match status" value="1"/>
</dbReference>
<organism evidence="3 4">
    <name type="scientific">Streptoalloteichus tenebrarius (strain ATCC 17920 / DSM 40477 / JCM 4838 / CBS 697.72 / NBRC 16177 / NCIMB 11028 / NRRL B-12390 / A12253. 1 / ISP 5477)</name>
    <name type="common">Streptomyces tenebrarius</name>
    <dbReference type="NCBI Taxonomy" id="1933"/>
    <lineage>
        <taxon>Bacteria</taxon>
        <taxon>Bacillati</taxon>
        <taxon>Actinomycetota</taxon>
        <taxon>Actinomycetes</taxon>
        <taxon>Pseudonocardiales</taxon>
        <taxon>Pseudonocardiaceae</taxon>
        <taxon>Streptoalloteichus</taxon>
    </lineage>
</organism>
<evidence type="ECO:0000256" key="1">
    <source>
        <dbReference type="SAM" id="SignalP"/>
    </source>
</evidence>
<dbReference type="EMBL" id="JAMTCP010000012">
    <property type="protein sequence ID" value="MCP2258965.1"/>
    <property type="molecule type" value="Genomic_DNA"/>
</dbReference>
<feature type="domain" description="Glucose/Sorbosone dehydrogenase" evidence="2">
    <location>
        <begin position="49"/>
        <end position="337"/>
    </location>
</feature>
<accession>A0ABT1HU69</accession>
<dbReference type="PANTHER" id="PTHR19328:SF13">
    <property type="entry name" value="HIPL1 PROTEIN"/>
    <property type="match status" value="1"/>
</dbReference>
<dbReference type="Gene3D" id="2.120.10.30">
    <property type="entry name" value="TolB, C-terminal domain"/>
    <property type="match status" value="1"/>
</dbReference>